<organism evidence="1 2">
    <name type="scientific">Adhaeribacter arboris</name>
    <dbReference type="NCBI Taxonomy" id="2072846"/>
    <lineage>
        <taxon>Bacteria</taxon>
        <taxon>Pseudomonadati</taxon>
        <taxon>Bacteroidota</taxon>
        <taxon>Cytophagia</taxon>
        <taxon>Cytophagales</taxon>
        <taxon>Hymenobacteraceae</taxon>
        <taxon>Adhaeribacter</taxon>
    </lineage>
</organism>
<accession>A0A2T2YHX0</accession>
<evidence type="ECO:0000313" key="2">
    <source>
        <dbReference type="Proteomes" id="UP000240357"/>
    </source>
</evidence>
<proteinExistence type="predicted"/>
<sequence length="67" mass="7676">MVLRLNGIYLPANATITYNLNHFSSFVQKKILAGNTKFCRNKGVFCSELITSRSILIFYCNIRKSDQ</sequence>
<reference evidence="1 2" key="1">
    <citation type="submission" date="2018-03" db="EMBL/GenBank/DDBJ databases">
        <title>Adhaeribacter sp. HMF7605 Genome sequencing and assembly.</title>
        <authorList>
            <person name="Kang H."/>
            <person name="Kang J."/>
            <person name="Cha I."/>
            <person name="Kim H."/>
            <person name="Joh K."/>
        </authorList>
    </citation>
    <scope>NUCLEOTIDE SEQUENCE [LARGE SCALE GENOMIC DNA]</scope>
    <source>
        <strain evidence="1 2">HMF7605</strain>
    </source>
</reference>
<protein>
    <submittedName>
        <fullName evidence="1">Uncharacterized protein</fullName>
    </submittedName>
</protein>
<gene>
    <name evidence="1" type="ORF">AHMF7605_16940</name>
</gene>
<dbReference type="EMBL" id="PYFT01000001">
    <property type="protein sequence ID" value="PSR55068.1"/>
    <property type="molecule type" value="Genomic_DNA"/>
</dbReference>
<dbReference type="Proteomes" id="UP000240357">
    <property type="component" value="Unassembled WGS sequence"/>
</dbReference>
<name>A0A2T2YHX0_9BACT</name>
<comment type="caution">
    <text evidence="1">The sequence shown here is derived from an EMBL/GenBank/DDBJ whole genome shotgun (WGS) entry which is preliminary data.</text>
</comment>
<keyword evidence="2" id="KW-1185">Reference proteome</keyword>
<dbReference type="AlphaFoldDB" id="A0A2T2YHX0"/>
<evidence type="ECO:0000313" key="1">
    <source>
        <dbReference type="EMBL" id="PSR55068.1"/>
    </source>
</evidence>